<evidence type="ECO:0000313" key="3">
    <source>
        <dbReference type="EMBL" id="KAK0611665.1"/>
    </source>
</evidence>
<reference evidence="3" key="1">
    <citation type="submission" date="2023-06" db="EMBL/GenBank/DDBJ databases">
        <title>Genome-scale phylogeny and comparative genomics of the fungal order Sordariales.</title>
        <authorList>
            <consortium name="Lawrence Berkeley National Laboratory"/>
            <person name="Hensen N."/>
            <person name="Bonometti L."/>
            <person name="Westerberg I."/>
            <person name="Brannstrom I.O."/>
            <person name="Guillou S."/>
            <person name="Cros-Aarteil S."/>
            <person name="Calhoun S."/>
            <person name="Haridas S."/>
            <person name="Kuo A."/>
            <person name="Mondo S."/>
            <person name="Pangilinan J."/>
            <person name="Riley R."/>
            <person name="Labutti K."/>
            <person name="Andreopoulos B."/>
            <person name="Lipzen A."/>
            <person name="Chen C."/>
            <person name="Yanf M."/>
            <person name="Daum C."/>
            <person name="Ng V."/>
            <person name="Clum A."/>
            <person name="Steindorff A."/>
            <person name="Ohm R."/>
            <person name="Martin F."/>
            <person name="Silar P."/>
            <person name="Natvig D."/>
            <person name="Lalanne C."/>
            <person name="Gautier V."/>
            <person name="Ament-Velasquez S.L."/>
            <person name="Kruys A."/>
            <person name="Hutchinson M.I."/>
            <person name="Powell A.J."/>
            <person name="Barry K."/>
            <person name="Miller A.N."/>
            <person name="Grigoriev I.V."/>
            <person name="Debuchy R."/>
            <person name="Gladieux P."/>
            <person name="Thoren M.H."/>
            <person name="Johannesson H."/>
        </authorList>
    </citation>
    <scope>NUCLEOTIDE SEQUENCE</scope>
    <source>
        <strain evidence="3">CBS 606.72</strain>
    </source>
</reference>
<proteinExistence type="predicted"/>
<comment type="caution">
    <text evidence="3">The sequence shown here is derived from an EMBL/GenBank/DDBJ whole genome shotgun (WGS) entry which is preliminary data.</text>
</comment>
<sequence length="213" mass="23975">LNDFFAWKAFGTGGTPPTWRGYLRMTKIRLQHLLSGPNLLDPSPHSTAGPSYLHSALPPRSGPRPRIMPRIMPQRQVPEPIDAETRERLQSFVHRLAAEHPELLETKPSHTEGRSTDGLYALESVATLNRLAREDQMLKREIAHAHPADNSLHVWLSGPDARKVMEAGWGQRFPLQFVRSGWTMVYAPRDGEELEVVERIVKAGVAWITGVEV</sequence>
<dbReference type="Pfam" id="PF17648">
    <property type="entry name" value="Luciferase"/>
    <property type="match status" value="1"/>
</dbReference>
<keyword evidence="4" id="KW-1185">Reference proteome</keyword>
<dbReference type="AlphaFoldDB" id="A0AA39WC31"/>
<gene>
    <name evidence="3" type="ORF">B0T14DRAFT_441547</name>
</gene>
<evidence type="ECO:0000259" key="2">
    <source>
        <dbReference type="Pfam" id="PF17648"/>
    </source>
</evidence>
<dbReference type="InterPro" id="IPR040841">
    <property type="entry name" value="Luciferase_dom"/>
</dbReference>
<protein>
    <recommendedName>
        <fullName evidence="2">Luciferase domain-containing protein</fullName>
    </recommendedName>
</protein>
<evidence type="ECO:0000313" key="4">
    <source>
        <dbReference type="Proteomes" id="UP001175000"/>
    </source>
</evidence>
<organism evidence="3 4">
    <name type="scientific">Immersiella caudata</name>
    <dbReference type="NCBI Taxonomy" id="314043"/>
    <lineage>
        <taxon>Eukaryota</taxon>
        <taxon>Fungi</taxon>
        <taxon>Dikarya</taxon>
        <taxon>Ascomycota</taxon>
        <taxon>Pezizomycotina</taxon>
        <taxon>Sordariomycetes</taxon>
        <taxon>Sordariomycetidae</taxon>
        <taxon>Sordariales</taxon>
        <taxon>Lasiosphaeriaceae</taxon>
        <taxon>Immersiella</taxon>
    </lineage>
</organism>
<dbReference type="EMBL" id="JAULSU010000007">
    <property type="protein sequence ID" value="KAK0611665.1"/>
    <property type="molecule type" value="Genomic_DNA"/>
</dbReference>
<evidence type="ECO:0000256" key="1">
    <source>
        <dbReference type="SAM" id="MobiDB-lite"/>
    </source>
</evidence>
<accession>A0AA39WC31</accession>
<feature type="region of interest" description="Disordered" evidence="1">
    <location>
        <begin position="39"/>
        <end position="67"/>
    </location>
</feature>
<feature type="domain" description="Luciferase" evidence="2">
    <location>
        <begin position="139"/>
        <end position="203"/>
    </location>
</feature>
<name>A0AA39WC31_9PEZI</name>
<dbReference type="Proteomes" id="UP001175000">
    <property type="component" value="Unassembled WGS sequence"/>
</dbReference>
<dbReference type="InterPro" id="IPR048273">
    <property type="entry name" value="Luciferase"/>
</dbReference>
<feature type="non-terminal residue" evidence="3">
    <location>
        <position position="213"/>
    </location>
</feature>
<dbReference type="PANTHER" id="PTHR38695:SF1">
    <property type="entry name" value="AMINO ACID PERMEASE_ SLC12A DOMAIN-CONTAINING PROTEIN"/>
    <property type="match status" value="1"/>
</dbReference>
<dbReference type="PANTHER" id="PTHR38695">
    <property type="entry name" value="AMINO ACID PERMEASE_ SLC12A DOMAIN-CONTAINING PROTEIN"/>
    <property type="match status" value="1"/>
</dbReference>